<protein>
    <recommendedName>
        <fullName evidence="4">O-methyltransferase C-terminal domain-containing protein</fullName>
    </recommendedName>
</protein>
<reference evidence="5 6" key="1">
    <citation type="journal article" date="2024" name="Front Chem Biol">
        <title>Unveiling the potential of Daldinia eschscholtzii MFLUCC 19-0629 through bioactivity and bioinformatics studies for enhanced sustainable agriculture production.</title>
        <authorList>
            <person name="Brooks S."/>
            <person name="Weaver J.A."/>
            <person name="Klomchit A."/>
            <person name="Alharthi S.A."/>
            <person name="Onlamun T."/>
            <person name="Nurani R."/>
            <person name="Vong T.K."/>
            <person name="Alberti F."/>
            <person name="Greco C."/>
        </authorList>
    </citation>
    <scope>NUCLEOTIDE SEQUENCE [LARGE SCALE GENOMIC DNA]</scope>
    <source>
        <strain evidence="5">MFLUCC 19-0629</strain>
    </source>
</reference>
<dbReference type="SUPFAM" id="SSF53335">
    <property type="entry name" value="S-adenosyl-L-methionine-dependent methyltransferases"/>
    <property type="match status" value="1"/>
</dbReference>
<dbReference type="InterPro" id="IPR016461">
    <property type="entry name" value="COMT-like"/>
</dbReference>
<dbReference type="GO" id="GO:0008171">
    <property type="term" value="F:O-methyltransferase activity"/>
    <property type="evidence" value="ECO:0007669"/>
    <property type="project" value="InterPro"/>
</dbReference>
<dbReference type="EMBL" id="JBANMG010000006">
    <property type="protein sequence ID" value="KAK6952335.1"/>
    <property type="molecule type" value="Genomic_DNA"/>
</dbReference>
<dbReference type="GO" id="GO:0032259">
    <property type="term" value="P:methylation"/>
    <property type="evidence" value="ECO:0007669"/>
    <property type="project" value="UniProtKB-KW"/>
</dbReference>
<accession>A0AAX6MIA1</accession>
<keyword evidence="1" id="KW-0489">Methyltransferase</keyword>
<dbReference type="Proteomes" id="UP001369815">
    <property type="component" value="Unassembled WGS sequence"/>
</dbReference>
<dbReference type="Pfam" id="PF00891">
    <property type="entry name" value="Methyltransf_2"/>
    <property type="match status" value="1"/>
</dbReference>
<feature type="domain" description="O-methyltransferase C-terminal" evidence="4">
    <location>
        <begin position="184"/>
        <end position="301"/>
    </location>
</feature>
<sequence length="322" mass="36315">MAILGRLSATLQGIDSNSFADEDERIYAENLLFNALSRIQSPWDIAWNHNWVNASIHGAAKSLIDAGLFKKWVEHGSKPESSESLAKMADADPVLIIKKTGFKNPTDIKNCVVQHVKGPYESLFDYIAADPIRNKEFMDAMECHSKWNMTTWTDTQNWIGHWLSMLVVAKEKFRLKHPEIPDGSLVIEDLPETIAEVEVPNKAIAKQPYNFFTPQPLKGARAYFMHTVLHDWSDEPAIKILRNIAGGMEKGYSKLLIHEKLVANVRPSRRTTTSDIIMLACTASAERTEKEWHELVNAAGLKIVNIWRQPMALDGVIEVDLA</sequence>
<dbReference type="AlphaFoldDB" id="A0AAX6MIA1"/>
<keyword evidence="3" id="KW-0949">S-adenosyl-L-methionine</keyword>
<dbReference type="PANTHER" id="PTHR43712">
    <property type="entry name" value="PUTATIVE (AFU_ORTHOLOGUE AFUA_4G14580)-RELATED"/>
    <property type="match status" value="1"/>
</dbReference>
<dbReference type="PANTHER" id="PTHR43712:SF2">
    <property type="entry name" value="O-METHYLTRANSFERASE CICE"/>
    <property type="match status" value="1"/>
</dbReference>
<dbReference type="InterPro" id="IPR029063">
    <property type="entry name" value="SAM-dependent_MTases_sf"/>
</dbReference>
<evidence type="ECO:0000259" key="4">
    <source>
        <dbReference type="Pfam" id="PF00891"/>
    </source>
</evidence>
<keyword evidence="6" id="KW-1185">Reference proteome</keyword>
<organism evidence="5 6">
    <name type="scientific">Daldinia eschscholtzii</name>
    <dbReference type="NCBI Taxonomy" id="292717"/>
    <lineage>
        <taxon>Eukaryota</taxon>
        <taxon>Fungi</taxon>
        <taxon>Dikarya</taxon>
        <taxon>Ascomycota</taxon>
        <taxon>Pezizomycotina</taxon>
        <taxon>Sordariomycetes</taxon>
        <taxon>Xylariomycetidae</taxon>
        <taxon>Xylariales</taxon>
        <taxon>Hypoxylaceae</taxon>
        <taxon>Daldinia</taxon>
    </lineage>
</organism>
<evidence type="ECO:0000256" key="2">
    <source>
        <dbReference type="ARBA" id="ARBA00022679"/>
    </source>
</evidence>
<proteinExistence type="predicted"/>
<gene>
    <name evidence="5" type="ORF">Daesc_006870</name>
</gene>
<dbReference type="PROSITE" id="PS51683">
    <property type="entry name" value="SAM_OMT_II"/>
    <property type="match status" value="1"/>
</dbReference>
<evidence type="ECO:0000313" key="6">
    <source>
        <dbReference type="Proteomes" id="UP001369815"/>
    </source>
</evidence>
<dbReference type="InterPro" id="IPR001077">
    <property type="entry name" value="COMT_C"/>
</dbReference>
<evidence type="ECO:0000256" key="1">
    <source>
        <dbReference type="ARBA" id="ARBA00022603"/>
    </source>
</evidence>
<keyword evidence="2" id="KW-0808">Transferase</keyword>
<name>A0AAX6MIA1_9PEZI</name>
<evidence type="ECO:0000256" key="3">
    <source>
        <dbReference type="ARBA" id="ARBA00022691"/>
    </source>
</evidence>
<comment type="caution">
    <text evidence="5">The sequence shown here is derived from an EMBL/GenBank/DDBJ whole genome shotgun (WGS) entry which is preliminary data.</text>
</comment>
<dbReference type="Gene3D" id="3.40.50.150">
    <property type="entry name" value="Vaccinia Virus protein VP39"/>
    <property type="match status" value="1"/>
</dbReference>
<evidence type="ECO:0000313" key="5">
    <source>
        <dbReference type="EMBL" id="KAK6952335.1"/>
    </source>
</evidence>